<evidence type="ECO:0000256" key="1">
    <source>
        <dbReference type="SAM" id="Phobius"/>
    </source>
</evidence>
<keyword evidence="1" id="KW-0812">Transmembrane</keyword>
<accession>A0A6A6BLL1</accession>
<reference evidence="2" key="1">
    <citation type="journal article" date="2020" name="Stud. Mycol.">
        <title>101 Dothideomycetes genomes: a test case for predicting lifestyles and emergence of pathogens.</title>
        <authorList>
            <person name="Haridas S."/>
            <person name="Albert R."/>
            <person name="Binder M."/>
            <person name="Bloem J."/>
            <person name="Labutti K."/>
            <person name="Salamov A."/>
            <person name="Andreopoulos B."/>
            <person name="Baker S."/>
            <person name="Barry K."/>
            <person name="Bills G."/>
            <person name="Bluhm B."/>
            <person name="Cannon C."/>
            <person name="Castanera R."/>
            <person name="Culley D."/>
            <person name="Daum C."/>
            <person name="Ezra D."/>
            <person name="Gonzalez J."/>
            <person name="Henrissat B."/>
            <person name="Kuo A."/>
            <person name="Liang C."/>
            <person name="Lipzen A."/>
            <person name="Lutzoni F."/>
            <person name="Magnuson J."/>
            <person name="Mondo S."/>
            <person name="Nolan M."/>
            <person name="Ohm R."/>
            <person name="Pangilinan J."/>
            <person name="Park H.-J."/>
            <person name="Ramirez L."/>
            <person name="Alfaro M."/>
            <person name="Sun H."/>
            <person name="Tritt A."/>
            <person name="Yoshinaga Y."/>
            <person name="Zwiers L.-H."/>
            <person name="Turgeon B."/>
            <person name="Goodwin S."/>
            <person name="Spatafora J."/>
            <person name="Crous P."/>
            <person name="Grigoriev I."/>
        </authorList>
    </citation>
    <scope>NUCLEOTIDE SEQUENCE</scope>
    <source>
        <strain evidence="2">CBS 121167</strain>
    </source>
</reference>
<keyword evidence="3" id="KW-1185">Reference proteome</keyword>
<feature type="transmembrane region" description="Helical" evidence="1">
    <location>
        <begin position="20"/>
        <end position="40"/>
    </location>
</feature>
<protein>
    <submittedName>
        <fullName evidence="2">Uncharacterized protein</fullName>
    </submittedName>
</protein>
<keyword evidence="1" id="KW-0472">Membrane</keyword>
<dbReference type="EMBL" id="ML995480">
    <property type="protein sequence ID" value="KAF2144283.1"/>
    <property type="molecule type" value="Genomic_DNA"/>
</dbReference>
<proteinExistence type="predicted"/>
<keyword evidence="1" id="KW-1133">Transmembrane helix</keyword>
<evidence type="ECO:0000313" key="2">
    <source>
        <dbReference type="EMBL" id="KAF2144283.1"/>
    </source>
</evidence>
<gene>
    <name evidence="2" type="ORF">K452DRAFT_156330</name>
</gene>
<organism evidence="2 3">
    <name type="scientific">Aplosporella prunicola CBS 121167</name>
    <dbReference type="NCBI Taxonomy" id="1176127"/>
    <lineage>
        <taxon>Eukaryota</taxon>
        <taxon>Fungi</taxon>
        <taxon>Dikarya</taxon>
        <taxon>Ascomycota</taxon>
        <taxon>Pezizomycotina</taxon>
        <taxon>Dothideomycetes</taxon>
        <taxon>Dothideomycetes incertae sedis</taxon>
        <taxon>Botryosphaeriales</taxon>
        <taxon>Aplosporellaceae</taxon>
        <taxon>Aplosporella</taxon>
    </lineage>
</organism>
<evidence type="ECO:0000313" key="3">
    <source>
        <dbReference type="Proteomes" id="UP000799438"/>
    </source>
</evidence>
<dbReference type="GeneID" id="54293094"/>
<sequence length="55" mass="6050">MSGINTELLDWVALRLQQVTGHAGVRFSGIGIGVVLLVFTTKNQNRRSARLSIVR</sequence>
<dbReference type="RefSeq" id="XP_033399995.1">
    <property type="nucleotide sequence ID" value="XM_033535600.1"/>
</dbReference>
<dbReference type="AlphaFoldDB" id="A0A6A6BLL1"/>
<dbReference type="Proteomes" id="UP000799438">
    <property type="component" value="Unassembled WGS sequence"/>
</dbReference>
<name>A0A6A6BLL1_9PEZI</name>